<dbReference type="Proteomes" id="UP000243579">
    <property type="component" value="Unassembled WGS sequence"/>
</dbReference>
<dbReference type="OrthoDB" id="160195at2759"/>
<dbReference type="AlphaFoldDB" id="A0A1V9YHN1"/>
<gene>
    <name evidence="1" type="ORF">ACHHYP_12034</name>
</gene>
<keyword evidence="2" id="KW-1185">Reference proteome</keyword>
<comment type="caution">
    <text evidence="1">The sequence shown here is derived from an EMBL/GenBank/DDBJ whole genome shotgun (WGS) entry which is preliminary data.</text>
</comment>
<protein>
    <submittedName>
        <fullName evidence="1">Uncharacterized protein</fullName>
    </submittedName>
</protein>
<evidence type="ECO:0000313" key="2">
    <source>
        <dbReference type="Proteomes" id="UP000243579"/>
    </source>
</evidence>
<dbReference type="STRING" id="1202772.A0A1V9YHN1"/>
<organism evidence="1 2">
    <name type="scientific">Achlya hypogyna</name>
    <name type="common">Oomycete</name>
    <name type="synonym">Protoachlya hypogyna</name>
    <dbReference type="NCBI Taxonomy" id="1202772"/>
    <lineage>
        <taxon>Eukaryota</taxon>
        <taxon>Sar</taxon>
        <taxon>Stramenopiles</taxon>
        <taxon>Oomycota</taxon>
        <taxon>Saprolegniomycetes</taxon>
        <taxon>Saprolegniales</taxon>
        <taxon>Achlyaceae</taxon>
        <taxon>Achlya</taxon>
    </lineage>
</organism>
<name>A0A1V9YHN1_ACHHY</name>
<reference evidence="1 2" key="1">
    <citation type="journal article" date="2014" name="Genome Biol. Evol.">
        <title>The secreted proteins of Achlya hypogyna and Thraustotheca clavata identify the ancestral oomycete secretome and reveal gene acquisitions by horizontal gene transfer.</title>
        <authorList>
            <person name="Misner I."/>
            <person name="Blouin N."/>
            <person name="Leonard G."/>
            <person name="Richards T.A."/>
            <person name="Lane C.E."/>
        </authorList>
    </citation>
    <scope>NUCLEOTIDE SEQUENCE [LARGE SCALE GENOMIC DNA]</scope>
    <source>
        <strain evidence="1 2">ATCC 48635</strain>
    </source>
</reference>
<dbReference type="EMBL" id="JNBR01001735">
    <property type="protein sequence ID" value="OQR85244.1"/>
    <property type="molecule type" value="Genomic_DNA"/>
</dbReference>
<evidence type="ECO:0000313" key="1">
    <source>
        <dbReference type="EMBL" id="OQR85244.1"/>
    </source>
</evidence>
<proteinExistence type="predicted"/>
<dbReference type="InterPro" id="IPR011990">
    <property type="entry name" value="TPR-like_helical_dom_sf"/>
</dbReference>
<sequence>MAVALGDFLYAFHAFPCFAMFPMDGRSEPLLDPSFFHYRDLLDPLHATTCGSNYGPALEVMLAESKSRELPRLLQAALASMKKMDIREAQRTLLSATYASELCLEEMQLEFDRGNITDCIDILHQLLVVTEPKEHDGPHGHQTPGRPLHRWNSVLTSVDTRRSIASDIYAYTACVLQTKHKIEEAKTALEKSVQLVSHNMFALLNCLQGNYFAALEAISRVIDLVHVKATVLHRSHEAMTSLVHMSFLTTPECIGICTTIASLLREYKALLTWEVGNHVSQLCVLQGKLAIQVEALRDVVAKQRDKEGGQQSLHLGRLNEALDRCAAEIIQRPPDTDAIKALVHQRKAARRRTVKLDVPSTSLFQLEYDRVCSQIATTLVAPGDTKEPQVPEDSS</sequence>
<dbReference type="Gene3D" id="1.25.40.10">
    <property type="entry name" value="Tetratricopeptide repeat domain"/>
    <property type="match status" value="1"/>
</dbReference>
<accession>A0A1V9YHN1</accession>